<proteinExistence type="predicted"/>
<dbReference type="GO" id="GO:0061564">
    <property type="term" value="P:axon development"/>
    <property type="evidence" value="ECO:0007669"/>
    <property type="project" value="TreeGrafter"/>
</dbReference>
<dbReference type="SUPFAM" id="SSF47459">
    <property type="entry name" value="HLH, helix-loop-helix DNA-binding domain"/>
    <property type="match status" value="1"/>
</dbReference>
<accession>A0A267E3M9</accession>
<dbReference type="EMBL" id="NIVC01002656">
    <property type="protein sequence ID" value="PAA56165.1"/>
    <property type="molecule type" value="Genomic_DNA"/>
</dbReference>
<dbReference type="InterPro" id="IPR036638">
    <property type="entry name" value="HLH_DNA-bd_sf"/>
</dbReference>
<dbReference type="GO" id="GO:0070888">
    <property type="term" value="F:E-box binding"/>
    <property type="evidence" value="ECO:0007669"/>
    <property type="project" value="TreeGrafter"/>
</dbReference>
<comment type="caution">
    <text evidence="3">The sequence shown here is derived from an EMBL/GenBank/DDBJ whole genome shotgun (WGS) entry which is preliminary data.</text>
</comment>
<feature type="region of interest" description="Disordered" evidence="1">
    <location>
        <begin position="69"/>
        <end position="104"/>
    </location>
</feature>
<keyword evidence="4" id="KW-1185">Reference proteome</keyword>
<dbReference type="CDD" id="cd19686">
    <property type="entry name" value="bHLH_TS_FERD3L_like"/>
    <property type="match status" value="1"/>
</dbReference>
<dbReference type="Pfam" id="PF00010">
    <property type="entry name" value="HLH"/>
    <property type="match status" value="1"/>
</dbReference>
<dbReference type="GO" id="GO:0007423">
    <property type="term" value="P:sensory organ development"/>
    <property type="evidence" value="ECO:0007669"/>
    <property type="project" value="TreeGrafter"/>
</dbReference>
<evidence type="ECO:0000256" key="1">
    <source>
        <dbReference type="SAM" id="MobiDB-lite"/>
    </source>
</evidence>
<dbReference type="SMART" id="SM00353">
    <property type="entry name" value="HLH"/>
    <property type="match status" value="1"/>
</dbReference>
<feature type="domain" description="BHLH" evidence="2">
    <location>
        <begin position="93"/>
        <end position="146"/>
    </location>
</feature>
<gene>
    <name evidence="3" type="ORF">BOX15_Mlig020777g1</name>
</gene>
<sequence length="364" mass="41472">MPVNQHHQSCGYPIEQFSNFTDQNQHQFVEYISQHPMAQHQAVYPSIDLDQPIEWQASIKDSAKCIKAAAPQEHQQQRPHRRQMTDARSRRMHQRRAANQRERKRMRSINAAFDGLRRRLPIEQKEDRKLSKVETLKYAIQYIKNLAEVLRELEASEARANPHLNSRKPAKVILLCHSAAVPGDDEGLQQLQCNDSSGNSSAGSLDATSTPQSEIRTRVLASPCWAAESAAAQSPGLQVWGHSLAWRDERQALDPECRIRCPTVDTDEDEAEDVEQQLLDGGGRGAADALMDEFLLHQQQEERQQQQQQQHSNAQRQRRLRRRRGRRVRATLWTPCVLAVGETCGDGDWLTDGIGNTFLESQQQ</sequence>
<dbReference type="AlphaFoldDB" id="A0A267E3M9"/>
<evidence type="ECO:0000259" key="2">
    <source>
        <dbReference type="PROSITE" id="PS50888"/>
    </source>
</evidence>
<organism evidence="3 4">
    <name type="scientific">Macrostomum lignano</name>
    <dbReference type="NCBI Taxonomy" id="282301"/>
    <lineage>
        <taxon>Eukaryota</taxon>
        <taxon>Metazoa</taxon>
        <taxon>Spiralia</taxon>
        <taxon>Lophotrochozoa</taxon>
        <taxon>Platyhelminthes</taxon>
        <taxon>Rhabditophora</taxon>
        <taxon>Macrostomorpha</taxon>
        <taxon>Macrostomida</taxon>
        <taxon>Macrostomidae</taxon>
        <taxon>Macrostomum</taxon>
    </lineage>
</organism>
<dbReference type="STRING" id="282301.A0A267E3M9"/>
<evidence type="ECO:0000313" key="4">
    <source>
        <dbReference type="Proteomes" id="UP000215902"/>
    </source>
</evidence>
<feature type="region of interest" description="Disordered" evidence="1">
    <location>
        <begin position="299"/>
        <end position="323"/>
    </location>
</feature>
<dbReference type="InterPro" id="IPR050359">
    <property type="entry name" value="bHLH_transcription_factors"/>
</dbReference>
<feature type="compositionally biased region" description="Polar residues" evidence="1">
    <location>
        <begin position="189"/>
        <end position="213"/>
    </location>
</feature>
<protein>
    <recommendedName>
        <fullName evidence="2">BHLH domain-containing protein</fullName>
    </recommendedName>
</protein>
<dbReference type="Gene3D" id="4.10.280.10">
    <property type="entry name" value="Helix-loop-helix DNA-binding domain"/>
    <property type="match status" value="1"/>
</dbReference>
<dbReference type="InterPro" id="IPR011598">
    <property type="entry name" value="bHLH_dom"/>
</dbReference>
<dbReference type="GO" id="GO:0046983">
    <property type="term" value="F:protein dimerization activity"/>
    <property type="evidence" value="ECO:0007669"/>
    <property type="project" value="InterPro"/>
</dbReference>
<feature type="region of interest" description="Disordered" evidence="1">
    <location>
        <begin position="187"/>
        <end position="213"/>
    </location>
</feature>
<reference evidence="3 4" key="1">
    <citation type="submission" date="2017-06" db="EMBL/GenBank/DDBJ databases">
        <title>A platform for efficient transgenesis in Macrostomum lignano, a flatworm model organism for stem cell research.</title>
        <authorList>
            <person name="Berezikov E."/>
        </authorList>
    </citation>
    <scope>NUCLEOTIDE SEQUENCE [LARGE SCALE GENOMIC DNA]</scope>
    <source>
        <strain evidence="3">DV1</strain>
        <tissue evidence="3">Whole organism</tissue>
    </source>
</reference>
<evidence type="ECO:0000313" key="3">
    <source>
        <dbReference type="EMBL" id="PAA56165.1"/>
    </source>
</evidence>
<dbReference type="GO" id="GO:0000981">
    <property type="term" value="F:DNA-binding transcription factor activity, RNA polymerase II-specific"/>
    <property type="evidence" value="ECO:0007669"/>
    <property type="project" value="TreeGrafter"/>
</dbReference>
<dbReference type="PROSITE" id="PS50888">
    <property type="entry name" value="BHLH"/>
    <property type="match status" value="1"/>
</dbReference>
<dbReference type="PANTHER" id="PTHR19290:SF163">
    <property type="entry name" value="BASIC HELIX-LOOP-HELIX NEURAL TRANSCRIPTION FACTOR TAP"/>
    <property type="match status" value="1"/>
</dbReference>
<dbReference type="GO" id="GO:0005634">
    <property type="term" value="C:nucleus"/>
    <property type="evidence" value="ECO:0007669"/>
    <property type="project" value="TreeGrafter"/>
</dbReference>
<name>A0A267E3M9_9PLAT</name>
<dbReference type="PANTHER" id="PTHR19290">
    <property type="entry name" value="BASIC HELIX-LOOP-HELIX PROTEIN NEUROGENIN-RELATED"/>
    <property type="match status" value="1"/>
</dbReference>
<dbReference type="GO" id="GO:0045944">
    <property type="term" value="P:positive regulation of transcription by RNA polymerase II"/>
    <property type="evidence" value="ECO:0007669"/>
    <property type="project" value="TreeGrafter"/>
</dbReference>
<dbReference type="Proteomes" id="UP000215902">
    <property type="component" value="Unassembled WGS sequence"/>
</dbReference>
<feature type="compositionally biased region" description="Low complexity" evidence="1">
    <location>
        <begin position="305"/>
        <end position="315"/>
    </location>
</feature>
<dbReference type="OrthoDB" id="6106870at2759"/>
<feature type="compositionally biased region" description="Basic residues" evidence="1">
    <location>
        <begin position="90"/>
        <end position="104"/>
    </location>
</feature>